<feature type="compositionally biased region" description="Low complexity" evidence="1">
    <location>
        <begin position="148"/>
        <end position="163"/>
    </location>
</feature>
<feature type="compositionally biased region" description="Low complexity" evidence="1">
    <location>
        <begin position="350"/>
        <end position="366"/>
    </location>
</feature>
<dbReference type="PROSITE" id="PS51354">
    <property type="entry name" value="GLUTAREDOXIN_2"/>
    <property type="match status" value="1"/>
</dbReference>
<dbReference type="Proteomes" id="UP000000559">
    <property type="component" value="Chromosome 6"/>
</dbReference>
<feature type="region of interest" description="Disordered" evidence="1">
    <location>
        <begin position="418"/>
        <end position="449"/>
    </location>
</feature>
<evidence type="ECO:0000313" key="3">
    <source>
        <dbReference type="EMBL" id="AOW30037.1"/>
    </source>
</evidence>
<dbReference type="AlphaFoldDB" id="A0A1D8PPH3"/>
<dbReference type="SMR" id="A0A1D8PPH3"/>
<feature type="compositionally biased region" description="Basic and acidic residues" evidence="1">
    <location>
        <begin position="483"/>
        <end position="572"/>
    </location>
</feature>
<feature type="compositionally biased region" description="Basic and acidic residues" evidence="1">
    <location>
        <begin position="684"/>
        <end position="725"/>
    </location>
</feature>
<dbReference type="KEGG" id="cal:CAALFM_C600910CA"/>
<dbReference type="Pfam" id="PF04908">
    <property type="entry name" value="SH3BGR"/>
    <property type="match status" value="1"/>
</dbReference>
<dbReference type="STRING" id="237561.A0A1D8PPH3"/>
<proteinExistence type="evidence at protein level"/>
<dbReference type="GO" id="GO:0030448">
    <property type="term" value="P:hyphal growth"/>
    <property type="evidence" value="ECO:0000316"/>
    <property type="project" value="CGD"/>
</dbReference>
<sequence>MDIEERLEKAEQSDSPSLVGSSIRSADDSTHKNYIHPEKYKSSKDINKLKRYSKLNSAITASLDDLINEGALLGSEADFDKFLDQDGSVKTDAQYTPEKKVASEETDDVTSTKGDEVEVLKTQKEDKKAQVAESSPQKSSSDEKSSETESSVIESEPEISSTEDTATDNVGGKTAASSFYKQEDYSTPNLSEFQLEHDIKDHKELIDHVQSYDLQKLPNSNSSFNSKFRKDEEVVSATSSQPTLLSPAQQQRLEGGLHTPFFHTERPRSRSRSANPTSTTRDRSSSRNSTGSRKPHLARGDSYKSTHEEEPSKYELPADLAQEVDEAKEEEEPDERRSRQSKPTMGESIAAAEAKAEALGKAADPAFEADTPLTRDPSLVTTGDYTNFEVDTPKKEIPLSDNFYTARSASATNYLRSISRSRSAARNASSVVGKDEKNDSSTDALVREGALISDDPYSTIEQLDTMVEEVLHIGDNTLTSDTKSTDTKDSEKEKFVAEPKSVDKTKELETKTSEKSEESKESGVEKLKEFDTEKEISVEESKKVDDNDETDLKESKETKVEKASDKPITHEELIDEDIEKAKHQSNEKDDANTDVLAEEGALVNEDDYDLVDKKELEKEGITTEEEAPLNIKEKKSEKTVQEDVLESSVKKDDEKPILDVESKEAKKAADDEEKAASEQPPSDIVEKSSKETEEKETDETTKEELPVGTKVEDSEKDTTTLKSEVEELEKSEEQPLDIKKKEVVETKDDVATEKSKDVEQAVSSTTKETTKPEVLETEKPKPAVADDDDLDDLDISPEEIRKHLESQPVYIFTSLAGGMQVILRSNNLAAILQGNGIKFEYRDLGTDEEAKKIWKRQANGKTLPGVVRGDDYIGNWQEIEDANEEYRLRELLYETL</sequence>
<feature type="compositionally biased region" description="Acidic residues" evidence="1">
    <location>
        <begin position="322"/>
        <end position="333"/>
    </location>
</feature>
<feature type="region of interest" description="Disordered" evidence="1">
    <location>
        <begin position="1"/>
        <end position="37"/>
    </location>
</feature>
<feature type="compositionally biased region" description="Basic and acidic residues" evidence="1">
    <location>
        <begin position="113"/>
        <end position="130"/>
    </location>
</feature>
<feature type="compositionally biased region" description="Basic and acidic residues" evidence="1">
    <location>
        <begin position="610"/>
        <end position="621"/>
    </location>
</feature>
<name>A0A1D8PPH3_CANAL</name>
<dbReference type="SUPFAM" id="SSF52833">
    <property type="entry name" value="Thioredoxin-like"/>
    <property type="match status" value="1"/>
</dbReference>
<evidence type="ECO:0000256" key="1">
    <source>
        <dbReference type="SAM" id="MobiDB-lite"/>
    </source>
</evidence>
<feature type="compositionally biased region" description="Basic and acidic residues" evidence="1">
    <location>
        <begin position="648"/>
        <end position="669"/>
    </location>
</feature>
<dbReference type="PDB" id="6M4C">
    <property type="method" value="X-ray"/>
    <property type="resolution" value="2.65 A"/>
    <property type="chains" value="A=799-895"/>
</dbReference>
<feature type="compositionally biased region" description="Basic and acidic residues" evidence="1">
    <location>
        <begin position="731"/>
        <end position="759"/>
    </location>
</feature>
<dbReference type="GO" id="GO:0005737">
    <property type="term" value="C:cytoplasm"/>
    <property type="evidence" value="ECO:0000318"/>
    <property type="project" value="GO_Central"/>
</dbReference>
<dbReference type="CGD" id="CAL0000184226">
    <property type="gene designation" value="AIP5"/>
</dbReference>
<feature type="compositionally biased region" description="Basic and acidic residues" evidence="1">
    <location>
        <begin position="579"/>
        <end position="591"/>
    </location>
</feature>
<feature type="compositionally biased region" description="Basic and acidic residues" evidence="1">
    <location>
        <begin position="1"/>
        <end position="12"/>
    </location>
</feature>
<feature type="compositionally biased region" description="Basic and acidic residues" evidence="1">
    <location>
        <begin position="25"/>
        <end position="37"/>
    </location>
</feature>
<feature type="compositionally biased region" description="Polar residues" evidence="1">
    <location>
        <begin position="236"/>
        <end position="252"/>
    </location>
</feature>
<feature type="region of interest" description="Disordered" evidence="1">
    <location>
        <begin position="85"/>
        <end position="185"/>
    </location>
</feature>
<dbReference type="InterPro" id="IPR006993">
    <property type="entry name" value="Glut_rich_SH3-bd"/>
</dbReference>
<dbReference type="OrthoDB" id="9932926at2759"/>
<evidence type="ECO:0000313" key="4">
    <source>
        <dbReference type="Proteomes" id="UP000000559"/>
    </source>
</evidence>
<dbReference type="Gene3D" id="3.40.30.10">
    <property type="entry name" value="Glutaredoxin"/>
    <property type="match status" value="1"/>
</dbReference>
<protein>
    <submittedName>
        <fullName evidence="3">Uncharacterized protein</fullName>
    </submittedName>
</protein>
<dbReference type="InParanoid" id="A0A1D8PPH3"/>
<feature type="compositionally biased region" description="Polar residues" evidence="1">
    <location>
        <begin position="13"/>
        <end position="24"/>
    </location>
</feature>
<organism evidence="3 4">
    <name type="scientific">Candida albicans (strain SC5314 / ATCC MYA-2876)</name>
    <name type="common">Yeast</name>
    <dbReference type="NCBI Taxonomy" id="237561"/>
    <lineage>
        <taxon>Eukaryota</taxon>
        <taxon>Fungi</taxon>
        <taxon>Dikarya</taxon>
        <taxon>Ascomycota</taxon>
        <taxon>Saccharomycotina</taxon>
        <taxon>Pichiomycetes</taxon>
        <taxon>Debaryomycetaceae</taxon>
        <taxon>Candida/Lodderomyces clade</taxon>
        <taxon>Candida</taxon>
    </lineage>
</organism>
<keyword evidence="4" id="KW-1185">Reference proteome</keyword>
<dbReference type="InterPro" id="IPR036249">
    <property type="entry name" value="Thioredoxin-like_sf"/>
</dbReference>
<reference evidence="3 4" key="1">
    <citation type="journal article" date="2004" name="Proc. Natl. Acad. Sci. U.S.A.">
        <title>The diploid genome sequence of Candida albicans.</title>
        <authorList>
            <person name="Jones T."/>
            <person name="Federspiel N.A."/>
            <person name="Chibana H."/>
            <person name="Dungan J."/>
            <person name="Kalman S."/>
            <person name="Magee B.B."/>
            <person name="Newport G."/>
            <person name="Thorstenson Y.R."/>
            <person name="Agabian N."/>
            <person name="Magee P.T."/>
            <person name="Davis R.W."/>
            <person name="Scherer S."/>
        </authorList>
    </citation>
    <scope>NUCLEOTIDE SEQUENCE [LARGE SCALE GENOMIC DNA]</scope>
    <source>
        <strain evidence="4">SC5314 / ATCC MYA-2876</strain>
    </source>
</reference>
<dbReference type="RefSeq" id="XP_714301.2">
    <property type="nucleotide sequence ID" value="XM_709208.2"/>
</dbReference>
<keyword evidence="5" id="KW-0002">3D-structure</keyword>
<reference evidence="3 4" key="3">
    <citation type="journal article" date="2013" name="Genome Biol.">
        <title>Assembly of a phased diploid Candida albicans genome facilitates allele-specific measurements and provides a simple model for repeat and indel structure.</title>
        <authorList>
            <person name="Muzzey D."/>
            <person name="Schwartz K."/>
            <person name="Weissman J.S."/>
            <person name="Sherlock G."/>
        </authorList>
    </citation>
    <scope>NUCLEOTIDE SEQUENCE [LARGE SCALE GENOMIC DNA]</scope>
    <source>
        <strain evidence="4">SC5314 / ATCC MYA-2876</strain>
    </source>
</reference>
<feature type="region of interest" description="Disordered" evidence="1">
    <location>
        <begin position="211"/>
        <end position="386"/>
    </location>
</feature>
<dbReference type="GeneID" id="3644030"/>
<dbReference type="GO" id="GO:0032233">
    <property type="term" value="P:positive regulation of actin filament bundle assembly"/>
    <property type="evidence" value="ECO:0000315"/>
    <property type="project" value="CGD"/>
</dbReference>
<reference evidence="5" key="4">
    <citation type="journal article" date="2020" name="J. Biol. Chem.">
        <title>Orchestrated actin nucleation by the &lt;i&gt;Candida albicans&lt;/i&gt; polarisome complex enables filamentous growth.</title>
        <authorList>
            <person name="Xie Y."/>
            <person name="Loh Z.Y."/>
            <person name="Xue J."/>
            <person name="Zhou F."/>
            <person name="Sun J."/>
            <person name="Qiao Z."/>
            <person name="Jin S."/>
            <person name="Deng Y."/>
            <person name="Li H."/>
            <person name="Wang Y."/>
            <person name="Lu L."/>
            <person name="Gao Y."/>
            <person name="Miao Y."/>
        </authorList>
    </citation>
    <scope>X-RAY CRYSTALLOGRAPHY (2.65 ANGSTROMS) OF 799-895</scope>
</reference>
<dbReference type="VEuPathDB" id="FungiDB:C6_00910C_A"/>
<evidence type="ECO:0000313" key="2">
    <source>
        <dbReference type="CGD" id="CAL0000184226"/>
    </source>
</evidence>
<feature type="compositionally biased region" description="Basic and acidic residues" evidence="1">
    <location>
        <begin position="631"/>
        <end position="641"/>
    </location>
</feature>
<accession>A0A1D8PPH3</accession>
<feature type="compositionally biased region" description="Polar residues" evidence="1">
    <location>
        <begin position="175"/>
        <end position="185"/>
    </location>
</feature>
<feature type="compositionally biased region" description="Basic and acidic residues" evidence="1">
    <location>
        <begin position="298"/>
        <end position="313"/>
    </location>
</feature>
<feature type="compositionally biased region" description="Low complexity" evidence="1">
    <location>
        <begin position="418"/>
        <end position="430"/>
    </location>
</feature>
<gene>
    <name evidence="2" type="primary">AIP5</name>
    <name evidence="3" type="ordered locus">CAALFM_C600910CA</name>
    <name evidence="2" type="ordered locus">orf19.7738</name>
</gene>
<feature type="region of interest" description="Disordered" evidence="1">
    <location>
        <begin position="474"/>
        <end position="775"/>
    </location>
</feature>
<dbReference type="EMBL" id="CP017628">
    <property type="protein sequence ID" value="AOW30037.1"/>
    <property type="molecule type" value="Genomic_DNA"/>
</dbReference>
<evidence type="ECO:0007829" key="5">
    <source>
        <dbReference type="PDB" id="6M4C"/>
    </source>
</evidence>
<reference evidence="3 4" key="2">
    <citation type="journal article" date="2007" name="Genome Biol.">
        <title>Assembly of the Candida albicans genome into sixteen supercontigs aligned on the eight chromosomes.</title>
        <authorList>
            <person name="van het Hoog M."/>
            <person name="Rast T.J."/>
            <person name="Martchenko M."/>
            <person name="Grindle S."/>
            <person name="Dignard D."/>
            <person name="Hogues H."/>
            <person name="Cuomo C."/>
            <person name="Berriman M."/>
            <person name="Scherer S."/>
            <person name="Magee B.B."/>
            <person name="Whiteway M."/>
            <person name="Chibana H."/>
            <person name="Nantel A."/>
            <person name="Magee P.T."/>
        </authorList>
    </citation>
    <scope>GENOME REANNOTATION</scope>
    <source>
        <strain evidence="4">SC5314 / ATCC MYA-2876</strain>
    </source>
</reference>